<evidence type="ECO:0000259" key="4">
    <source>
        <dbReference type="Pfam" id="PF01156"/>
    </source>
</evidence>
<accession>A0A0B4DN74</accession>
<dbReference type="CDD" id="cd02651">
    <property type="entry name" value="nuc_hydro_IU_UC_XIUA"/>
    <property type="match status" value="1"/>
</dbReference>
<evidence type="ECO:0000256" key="2">
    <source>
        <dbReference type="ARBA" id="ARBA00023295"/>
    </source>
</evidence>
<evidence type="ECO:0000256" key="1">
    <source>
        <dbReference type="ARBA" id="ARBA00022801"/>
    </source>
</evidence>
<sequence length="373" mass="39618">MTWSTIVEPKPQEHQPRTNPTERRKIILDCDPGHDDAVALLLAHGNPTIDLLAVTTVVGNQTLEKVTRNALAVGTIAGITGVPFAAGCPRPLVRSIETAPDIHGESGMDGPALPQSTIELDPRHAVDLIIDTVMAHEPGTVTLVPTAGLTNIAMAARKEPRIVERVKEVVLMGGGYHVGNWSAVAEFNIIIDPEAAHIVFNEKWPVVMVGLDLTHQALATPDVVEKIAAIGTTPAKFVTELMDFFAHTYKDAQGFDYPPVHDPCAVAYVIDPSIVSTRKVPVNIELQGTLTLGMTVADFRAPAPADCHTSVAVDLDHARFWDLVTDALERIGEPGANTTVDDGGPRHGADRTLGKASDVGLSQAASLTAGGVK</sequence>
<dbReference type="GO" id="GO:0045437">
    <property type="term" value="F:uridine nucleosidase activity"/>
    <property type="evidence" value="ECO:0007669"/>
    <property type="project" value="UniProtKB-ARBA"/>
</dbReference>
<proteinExistence type="predicted"/>
<feature type="domain" description="Inosine/uridine-preferring nucleoside hydrolase" evidence="4">
    <location>
        <begin position="26"/>
        <end position="322"/>
    </location>
</feature>
<dbReference type="PANTHER" id="PTHR12304:SF4">
    <property type="entry name" value="URIDINE NUCLEOSIDASE"/>
    <property type="match status" value="1"/>
</dbReference>
<dbReference type="GO" id="GO:0005829">
    <property type="term" value="C:cytosol"/>
    <property type="evidence" value="ECO:0007669"/>
    <property type="project" value="TreeGrafter"/>
</dbReference>
<name>A0A0B4DN74_PSEPS</name>
<dbReference type="PROSITE" id="PS01247">
    <property type="entry name" value="IUNH"/>
    <property type="match status" value="1"/>
</dbReference>
<protein>
    <submittedName>
        <fullName evidence="5">Ribonucleoside hydrolase</fullName>
    </submittedName>
</protein>
<dbReference type="SUPFAM" id="SSF53590">
    <property type="entry name" value="Nucleoside hydrolase"/>
    <property type="match status" value="1"/>
</dbReference>
<feature type="compositionally biased region" description="Basic and acidic residues" evidence="3">
    <location>
        <begin position="343"/>
        <end position="353"/>
    </location>
</feature>
<feature type="region of interest" description="Disordered" evidence="3">
    <location>
        <begin position="333"/>
        <end position="357"/>
    </location>
</feature>
<evidence type="ECO:0000313" key="5">
    <source>
        <dbReference type="EMBL" id="KIC65865.1"/>
    </source>
</evidence>
<dbReference type="AlphaFoldDB" id="A0A0B4DN74"/>
<dbReference type="Pfam" id="PF01156">
    <property type="entry name" value="IU_nuc_hydro"/>
    <property type="match status" value="1"/>
</dbReference>
<gene>
    <name evidence="5" type="primary">rihB</name>
    <name evidence="5" type="ORF">RM50_14225</name>
</gene>
<feature type="region of interest" description="Disordered" evidence="3">
    <location>
        <begin position="1"/>
        <end position="21"/>
    </location>
</feature>
<dbReference type="Proteomes" id="UP000031196">
    <property type="component" value="Unassembled WGS sequence"/>
</dbReference>
<comment type="caution">
    <text evidence="5">The sequence shown here is derived from an EMBL/GenBank/DDBJ whole genome shotgun (WGS) entry which is preliminary data.</text>
</comment>
<dbReference type="PANTHER" id="PTHR12304">
    <property type="entry name" value="INOSINE-URIDINE PREFERRING NUCLEOSIDE HYDROLASE"/>
    <property type="match status" value="1"/>
</dbReference>
<dbReference type="EMBL" id="JWTB01000027">
    <property type="protein sequence ID" value="KIC65865.1"/>
    <property type="molecule type" value="Genomic_DNA"/>
</dbReference>
<dbReference type="InterPro" id="IPR015910">
    <property type="entry name" value="I/U_nuclsd_hydro_CS"/>
</dbReference>
<dbReference type="GO" id="GO:0008477">
    <property type="term" value="F:purine nucleosidase activity"/>
    <property type="evidence" value="ECO:0007669"/>
    <property type="project" value="TreeGrafter"/>
</dbReference>
<reference evidence="5 6" key="1">
    <citation type="submission" date="2014-12" db="EMBL/GenBank/DDBJ databases">
        <title>Genome sequencing of Arthrobacter phenanthrenivorans SWC37.</title>
        <authorList>
            <person name="Tan P.W."/>
            <person name="Chan K.-G."/>
        </authorList>
    </citation>
    <scope>NUCLEOTIDE SEQUENCE [LARGE SCALE GENOMIC DNA]</scope>
    <source>
        <strain evidence="5 6">SWC37</strain>
    </source>
</reference>
<dbReference type="InterPro" id="IPR023186">
    <property type="entry name" value="IUNH"/>
</dbReference>
<keyword evidence="2" id="KW-0326">Glycosidase</keyword>
<dbReference type="OrthoDB" id="9797882at2"/>
<keyword evidence="1 5" id="KW-0378">Hydrolase</keyword>
<dbReference type="RefSeq" id="WP_043453879.1">
    <property type="nucleotide sequence ID" value="NZ_JWTB01000027.1"/>
</dbReference>
<evidence type="ECO:0000313" key="6">
    <source>
        <dbReference type="Proteomes" id="UP000031196"/>
    </source>
</evidence>
<dbReference type="InterPro" id="IPR036452">
    <property type="entry name" value="Ribo_hydro-like"/>
</dbReference>
<dbReference type="Gene3D" id="3.90.245.10">
    <property type="entry name" value="Ribonucleoside hydrolase-like"/>
    <property type="match status" value="1"/>
</dbReference>
<dbReference type="GO" id="GO:0006152">
    <property type="term" value="P:purine nucleoside catabolic process"/>
    <property type="evidence" value="ECO:0007669"/>
    <property type="project" value="TreeGrafter"/>
</dbReference>
<feature type="compositionally biased region" description="Basic and acidic residues" evidence="3">
    <location>
        <begin position="10"/>
        <end position="21"/>
    </location>
</feature>
<organism evidence="5 6">
    <name type="scientific">Pseudarthrobacter phenanthrenivorans</name>
    <name type="common">Arthrobacter phenanthrenivorans</name>
    <dbReference type="NCBI Taxonomy" id="361575"/>
    <lineage>
        <taxon>Bacteria</taxon>
        <taxon>Bacillati</taxon>
        <taxon>Actinomycetota</taxon>
        <taxon>Actinomycetes</taxon>
        <taxon>Micrococcales</taxon>
        <taxon>Micrococcaceae</taxon>
        <taxon>Pseudarthrobacter</taxon>
    </lineage>
</organism>
<evidence type="ECO:0000256" key="3">
    <source>
        <dbReference type="SAM" id="MobiDB-lite"/>
    </source>
</evidence>
<dbReference type="InterPro" id="IPR001910">
    <property type="entry name" value="Inosine/uridine_hydrolase_dom"/>
</dbReference>